<dbReference type="STRING" id="713585.THITH_13540"/>
<dbReference type="InterPro" id="IPR058637">
    <property type="entry name" value="YknX-like_C"/>
</dbReference>
<evidence type="ECO:0000259" key="3">
    <source>
        <dbReference type="Pfam" id="PF25989"/>
    </source>
</evidence>
<protein>
    <submittedName>
        <fullName evidence="4">RND transporter</fullName>
    </submittedName>
</protein>
<evidence type="ECO:0000256" key="1">
    <source>
        <dbReference type="SAM" id="Coils"/>
    </source>
</evidence>
<evidence type="ECO:0000313" key="5">
    <source>
        <dbReference type="Proteomes" id="UP000005289"/>
    </source>
</evidence>
<sequence>MKWRKKILWALVLLVAAGLLAWALMPAPVPVSTTEVRSGSFVESVEEEGRTRLRDTFTVSAPIAGYLQRVALEAGDPVDLGQVVFRMEPLPAPALDARSLEQARENLSAARARFETARANLETEQAEAQFAESEFQRYRQLRERELVSATEMERARSARDRQRAAARAAEHSVEVARSEVESARAVLDIASGTRPDDDQPLLEVRSPSAGVVLTRHRCCEGAIHAGEPVLEIGDLADLEIQVDLLSMDAVRVRSGMPVRIGGWGGDELLHGQVRRVEPAGFTRVSALGVDEQRVPVIVDFADVQQATERLGVGFRVDAEFVLWEGEDVIQVPTSALFRVDGQWAVFVVAEGRARERLVQPGRRSGMISQIVDGLSPGEVVVTHPGDRVRDGVRVQPQTSR</sequence>
<evidence type="ECO:0000313" key="4">
    <source>
        <dbReference type="EMBL" id="AHE99111.1"/>
    </source>
</evidence>
<dbReference type="Pfam" id="PF25876">
    <property type="entry name" value="HH_MFP_RND"/>
    <property type="match status" value="1"/>
</dbReference>
<accession>W0DKX7</accession>
<dbReference type="RefSeq" id="WP_006748893.1">
    <property type="nucleotide sequence ID" value="NZ_CP007029.1"/>
</dbReference>
<reference evidence="4 5" key="1">
    <citation type="submission" date="2013-12" db="EMBL/GenBank/DDBJ databases">
        <authorList>
            <consortium name="DOE Joint Genome Institute"/>
            <person name="Muyzer G."/>
            <person name="Huntemann M."/>
            <person name="Han J."/>
            <person name="Chen A."/>
            <person name="Kyrpides N."/>
            <person name="Mavromatis K."/>
            <person name="Markowitz V."/>
            <person name="Palaniappan K."/>
            <person name="Ivanova N."/>
            <person name="Schaumberg A."/>
            <person name="Pati A."/>
            <person name="Liolios K."/>
            <person name="Nordberg H.P."/>
            <person name="Cantor M.N."/>
            <person name="Hua S.X."/>
            <person name="Woyke T."/>
        </authorList>
    </citation>
    <scope>NUCLEOTIDE SEQUENCE [LARGE SCALE GENOMIC DNA]</scope>
    <source>
        <strain evidence="4 5">ARh 1</strain>
    </source>
</reference>
<dbReference type="InterPro" id="IPR058624">
    <property type="entry name" value="MdtA-like_HH"/>
</dbReference>
<gene>
    <name evidence="4" type="ORF">THITH_13540</name>
</gene>
<keyword evidence="1" id="KW-0175">Coiled coil</keyword>
<organism evidence="4 5">
    <name type="scientific">Thioalkalivibrio paradoxus ARh 1</name>
    <dbReference type="NCBI Taxonomy" id="713585"/>
    <lineage>
        <taxon>Bacteria</taxon>
        <taxon>Pseudomonadati</taxon>
        <taxon>Pseudomonadota</taxon>
        <taxon>Gammaproteobacteria</taxon>
        <taxon>Chromatiales</taxon>
        <taxon>Ectothiorhodospiraceae</taxon>
        <taxon>Thioalkalivibrio</taxon>
    </lineage>
</organism>
<dbReference type="HOGENOM" id="CLU_018816_14_5_6"/>
<dbReference type="PANTHER" id="PTHR30469">
    <property type="entry name" value="MULTIDRUG RESISTANCE PROTEIN MDTA"/>
    <property type="match status" value="1"/>
</dbReference>
<dbReference type="Proteomes" id="UP000005289">
    <property type="component" value="Chromosome"/>
</dbReference>
<dbReference type="Gene3D" id="2.40.30.170">
    <property type="match status" value="1"/>
</dbReference>
<dbReference type="KEGG" id="tti:THITH_13540"/>
<dbReference type="Gene3D" id="1.10.287.470">
    <property type="entry name" value="Helix hairpin bin"/>
    <property type="match status" value="1"/>
</dbReference>
<evidence type="ECO:0000259" key="2">
    <source>
        <dbReference type="Pfam" id="PF25876"/>
    </source>
</evidence>
<keyword evidence="5" id="KW-1185">Reference proteome</keyword>
<proteinExistence type="predicted"/>
<feature type="domain" description="YknX-like C-terminal permuted SH3-like" evidence="3">
    <location>
        <begin position="328"/>
        <end position="395"/>
    </location>
</feature>
<name>W0DKX7_9GAMM</name>
<dbReference type="PANTHER" id="PTHR30469:SF15">
    <property type="entry name" value="HLYD FAMILY OF SECRETION PROTEINS"/>
    <property type="match status" value="1"/>
</dbReference>
<dbReference type="Gene3D" id="2.40.420.20">
    <property type="match status" value="1"/>
</dbReference>
<feature type="coiled-coil region" evidence="1">
    <location>
        <begin position="97"/>
        <end position="141"/>
    </location>
</feature>
<dbReference type="GO" id="GO:1990281">
    <property type="term" value="C:efflux pump complex"/>
    <property type="evidence" value="ECO:0007669"/>
    <property type="project" value="TreeGrafter"/>
</dbReference>
<dbReference type="GO" id="GO:0015562">
    <property type="term" value="F:efflux transmembrane transporter activity"/>
    <property type="evidence" value="ECO:0007669"/>
    <property type="project" value="TreeGrafter"/>
</dbReference>
<dbReference type="SUPFAM" id="SSF111369">
    <property type="entry name" value="HlyD-like secretion proteins"/>
    <property type="match status" value="1"/>
</dbReference>
<feature type="domain" description="Multidrug resistance protein MdtA-like alpha-helical hairpin" evidence="2">
    <location>
        <begin position="116"/>
        <end position="188"/>
    </location>
</feature>
<dbReference type="Gene3D" id="2.40.50.100">
    <property type="match status" value="1"/>
</dbReference>
<dbReference type="Pfam" id="PF25989">
    <property type="entry name" value="YknX_C"/>
    <property type="match status" value="1"/>
</dbReference>
<dbReference type="EMBL" id="CP007029">
    <property type="protein sequence ID" value="AHE99111.1"/>
    <property type="molecule type" value="Genomic_DNA"/>
</dbReference>
<dbReference type="OrthoDB" id="9791520at2"/>
<dbReference type="AlphaFoldDB" id="W0DKX7"/>